<feature type="domain" description="Class II aldolase/adducin N-terminal" evidence="3">
    <location>
        <begin position="8"/>
        <end position="184"/>
    </location>
</feature>
<protein>
    <submittedName>
        <fullName evidence="4">Putative L-ribulose-5-phosphate 4-epimerase</fullName>
    </submittedName>
</protein>
<sequence>MILEKEREQVIECSLKLLSEGLTNGTAGNVSIFNRKKGLVAISPTGVNYSELTPEMISVVDLNGKLIEGLKPSSELEMHMILYRNREDVNAVIHTHPVYTTVLACLREDLPAIDYMIAVTGATKVRCAEYASYGTKELAENAYKAMGSSLAVILANHGLTTAGKDIANAFNITVQVEYISNLYIKARNIGEPIILPDNEMNSMLERFKTYGQIKSIK</sequence>
<dbReference type="Proteomes" id="UP000321561">
    <property type="component" value="Chromosome"/>
</dbReference>
<dbReference type="GO" id="GO:0005829">
    <property type="term" value="C:cytosol"/>
    <property type="evidence" value="ECO:0007669"/>
    <property type="project" value="TreeGrafter"/>
</dbReference>
<organism evidence="4 5">
    <name type="scientific">Leptotrichia hongkongensis</name>
    <dbReference type="NCBI Taxonomy" id="554406"/>
    <lineage>
        <taxon>Bacteria</taxon>
        <taxon>Fusobacteriati</taxon>
        <taxon>Fusobacteriota</taxon>
        <taxon>Fusobacteriia</taxon>
        <taxon>Fusobacteriales</taxon>
        <taxon>Leptotrichiaceae</taxon>
        <taxon>Leptotrichia</taxon>
    </lineage>
</organism>
<dbReference type="NCBIfam" id="NF005302">
    <property type="entry name" value="PRK06833.1"/>
    <property type="match status" value="1"/>
</dbReference>
<dbReference type="RefSeq" id="WP_147005830.1">
    <property type="nucleotide sequence ID" value="NZ_AP019846.1"/>
</dbReference>
<evidence type="ECO:0000259" key="3">
    <source>
        <dbReference type="SMART" id="SM01007"/>
    </source>
</evidence>
<dbReference type="KEGG" id="lhg:JMUB5056_1438"/>
<dbReference type="OrthoDB" id="9794581at2"/>
<dbReference type="Gene3D" id="3.40.225.10">
    <property type="entry name" value="Class II aldolase/adducin N-terminal domain"/>
    <property type="match status" value="1"/>
</dbReference>
<keyword evidence="1" id="KW-0479">Metal-binding</keyword>
<accession>A0A510LB57</accession>
<dbReference type="SMART" id="SM01007">
    <property type="entry name" value="Aldolase_II"/>
    <property type="match status" value="1"/>
</dbReference>
<dbReference type="PANTHER" id="PTHR22789:SF0">
    <property type="entry name" value="3-OXO-TETRONATE 4-PHOSPHATE DECARBOXYLASE-RELATED"/>
    <property type="match status" value="1"/>
</dbReference>
<gene>
    <name evidence="4" type="ORF">JMUB5056_1438</name>
</gene>
<dbReference type="SUPFAM" id="SSF53639">
    <property type="entry name" value="AraD/HMP-PK domain-like"/>
    <property type="match status" value="1"/>
</dbReference>
<dbReference type="InterPro" id="IPR036409">
    <property type="entry name" value="Aldolase_II/adducin_N_sf"/>
</dbReference>
<keyword evidence="2" id="KW-0456">Lyase</keyword>
<dbReference type="InterPro" id="IPR050197">
    <property type="entry name" value="Aldolase_class_II_sugar_metab"/>
</dbReference>
<dbReference type="InterPro" id="IPR001303">
    <property type="entry name" value="Aldolase_II/adducin_N"/>
</dbReference>
<dbReference type="GO" id="GO:0016832">
    <property type="term" value="F:aldehyde-lyase activity"/>
    <property type="evidence" value="ECO:0007669"/>
    <property type="project" value="TreeGrafter"/>
</dbReference>
<dbReference type="Pfam" id="PF00596">
    <property type="entry name" value="Aldolase_II"/>
    <property type="match status" value="1"/>
</dbReference>
<dbReference type="EMBL" id="AP019846">
    <property type="protein sequence ID" value="BBM59853.1"/>
    <property type="molecule type" value="Genomic_DNA"/>
</dbReference>
<reference evidence="4 5" key="1">
    <citation type="submission" date="2019-07" db="EMBL/GenBank/DDBJ databases">
        <title>Complete Genome Sequence of Leptotrichia hongkongensis Strain JMUB5056.</title>
        <authorList>
            <person name="Watanabe S."/>
            <person name="Cui L."/>
        </authorList>
    </citation>
    <scope>NUCLEOTIDE SEQUENCE [LARGE SCALE GENOMIC DNA]</scope>
    <source>
        <strain evidence="4 5">JMUB5056</strain>
    </source>
</reference>
<dbReference type="AlphaFoldDB" id="A0A510LB57"/>
<dbReference type="PANTHER" id="PTHR22789">
    <property type="entry name" value="FUCULOSE PHOSPHATE ALDOLASE"/>
    <property type="match status" value="1"/>
</dbReference>
<dbReference type="GO" id="GO:0046872">
    <property type="term" value="F:metal ion binding"/>
    <property type="evidence" value="ECO:0007669"/>
    <property type="project" value="UniProtKB-KW"/>
</dbReference>
<evidence type="ECO:0000313" key="4">
    <source>
        <dbReference type="EMBL" id="BBM59853.1"/>
    </source>
</evidence>
<name>A0A510LB57_9FUSO</name>
<evidence type="ECO:0000313" key="5">
    <source>
        <dbReference type="Proteomes" id="UP000321561"/>
    </source>
</evidence>
<proteinExistence type="predicted"/>
<evidence type="ECO:0000256" key="2">
    <source>
        <dbReference type="ARBA" id="ARBA00023239"/>
    </source>
</evidence>
<dbReference type="GO" id="GO:0019323">
    <property type="term" value="P:pentose catabolic process"/>
    <property type="evidence" value="ECO:0007669"/>
    <property type="project" value="TreeGrafter"/>
</dbReference>
<evidence type="ECO:0000256" key="1">
    <source>
        <dbReference type="ARBA" id="ARBA00022723"/>
    </source>
</evidence>